<comment type="cofactor">
    <cofactor evidence="4">
        <name>Mg(2+)</name>
        <dbReference type="ChEBI" id="CHEBI:18420"/>
    </cofactor>
    <text evidence="4">Divalent metal ions. Mg(2+) is the most effective.</text>
</comment>
<dbReference type="Pfam" id="PF13242">
    <property type="entry name" value="Hydrolase_like"/>
    <property type="match status" value="1"/>
</dbReference>
<dbReference type="NCBIfam" id="TIGR01460">
    <property type="entry name" value="HAD-SF-IIA"/>
    <property type="match status" value="1"/>
</dbReference>
<dbReference type="InterPro" id="IPR023214">
    <property type="entry name" value="HAD_sf"/>
</dbReference>
<evidence type="ECO:0000313" key="6">
    <source>
        <dbReference type="Proteomes" id="UP000594463"/>
    </source>
</evidence>
<dbReference type="SFLD" id="SFLDG01139">
    <property type="entry name" value="C2.A:_Pyridoxal_Phosphate_Phos"/>
    <property type="match status" value="1"/>
</dbReference>
<comment type="similarity">
    <text evidence="1">Belongs to the HAD-like hydrolase superfamily.</text>
</comment>
<dbReference type="Gene3D" id="3.40.50.1000">
    <property type="entry name" value="HAD superfamily/HAD-like"/>
    <property type="match status" value="2"/>
</dbReference>
<organism evidence="5 6">
    <name type="scientific">Atribacter laminatus</name>
    <dbReference type="NCBI Taxonomy" id="2847778"/>
    <lineage>
        <taxon>Bacteria</taxon>
        <taxon>Pseudomonadati</taxon>
        <taxon>Atribacterota</taxon>
        <taxon>Atribacteria</taxon>
        <taxon>Atribacterales</taxon>
        <taxon>Atribacteraceae</taxon>
        <taxon>Atribacter</taxon>
    </lineage>
</organism>
<keyword evidence="4" id="KW-0460">Magnesium</keyword>
<dbReference type="GO" id="GO:0005737">
    <property type="term" value="C:cytoplasm"/>
    <property type="evidence" value="ECO:0007669"/>
    <property type="project" value="TreeGrafter"/>
</dbReference>
<dbReference type="EC" id="3.1.3.-" evidence="5"/>
<dbReference type="PIRSF" id="PIRSF000915">
    <property type="entry name" value="PGP-type_phosphatase"/>
    <property type="match status" value="1"/>
</dbReference>
<accession>A0A7T1F4E7</accession>
<dbReference type="GO" id="GO:0046872">
    <property type="term" value="F:metal ion binding"/>
    <property type="evidence" value="ECO:0007669"/>
    <property type="project" value="UniProtKB-KW"/>
</dbReference>
<dbReference type="PANTHER" id="PTHR19288:SF46">
    <property type="entry name" value="HALOACID DEHALOGENASE-LIKE HYDROLASE DOMAIN-CONTAINING PROTEIN 2"/>
    <property type="match status" value="1"/>
</dbReference>
<feature type="active site" description="Nucleophile" evidence="2">
    <location>
        <position position="14"/>
    </location>
</feature>
<feature type="binding site" evidence="4">
    <location>
        <position position="16"/>
    </location>
    <ligand>
        <name>Mg(2+)</name>
        <dbReference type="ChEBI" id="CHEBI:18420"/>
    </ligand>
</feature>
<dbReference type="AlphaFoldDB" id="A0A7T1F4E7"/>
<feature type="binding site" evidence="3">
    <location>
        <begin position="47"/>
        <end position="49"/>
    </location>
    <ligand>
        <name>substrate</name>
    </ligand>
</feature>
<dbReference type="SUPFAM" id="SSF56784">
    <property type="entry name" value="HAD-like"/>
    <property type="match status" value="1"/>
</dbReference>
<dbReference type="InterPro" id="IPR006357">
    <property type="entry name" value="HAD-SF_hydro_IIA"/>
</dbReference>
<evidence type="ECO:0000256" key="1">
    <source>
        <dbReference type="PIRNR" id="PIRNR000915"/>
    </source>
</evidence>
<gene>
    <name evidence="5" type="primary">yutF_3</name>
    <name evidence="5" type="ORF">RT761_02768</name>
</gene>
<dbReference type="GO" id="GO:0016791">
    <property type="term" value="F:phosphatase activity"/>
    <property type="evidence" value="ECO:0007669"/>
    <property type="project" value="TreeGrafter"/>
</dbReference>
<keyword evidence="6" id="KW-1185">Reference proteome</keyword>
<feature type="active site" description="Proton donor" evidence="2">
    <location>
        <position position="16"/>
    </location>
</feature>
<keyword evidence="5" id="KW-0378">Hydrolase</keyword>
<feature type="binding site" evidence="3">
    <location>
        <position position="189"/>
    </location>
    <ligand>
        <name>substrate</name>
    </ligand>
</feature>
<keyword evidence="4" id="KW-0479">Metal-binding</keyword>
<reference evidence="5 6" key="1">
    <citation type="journal article" date="2021" name="Nat. Commun.">
        <title>Isolation of a member of the candidate phylum Atribacteria reveals a unique cell membrane structure.</title>
        <authorList>
            <person name="Taiki K."/>
            <person name="Nobu M.K."/>
            <person name="Kusada H."/>
            <person name="Meng X.-Y."/>
            <person name="Hosoki N."/>
            <person name="Uematsu K."/>
            <person name="Yoshioka H."/>
            <person name="Kamagata Y."/>
            <person name="Tamaki H."/>
        </authorList>
    </citation>
    <scope>NUCLEOTIDE SEQUENCE [LARGE SCALE GENOMIC DNA]</scope>
    <source>
        <strain evidence="5 6">RT761</strain>
    </source>
</reference>
<name>A0A7T1F4E7_ATRLM</name>
<dbReference type="Proteomes" id="UP000594463">
    <property type="component" value="Chromosome"/>
</dbReference>
<dbReference type="Pfam" id="PF13344">
    <property type="entry name" value="Hydrolase_6"/>
    <property type="match status" value="1"/>
</dbReference>
<feature type="binding site" evidence="4">
    <location>
        <position position="214"/>
    </location>
    <ligand>
        <name>Mg(2+)</name>
        <dbReference type="ChEBI" id="CHEBI:18420"/>
    </ligand>
</feature>
<dbReference type="SFLD" id="SFLDS00003">
    <property type="entry name" value="Haloacid_Dehalogenase"/>
    <property type="match status" value="1"/>
</dbReference>
<evidence type="ECO:0000256" key="2">
    <source>
        <dbReference type="PIRSR" id="PIRSR000915-1"/>
    </source>
</evidence>
<feature type="binding site" evidence="4">
    <location>
        <position position="14"/>
    </location>
    <ligand>
        <name>Mg(2+)</name>
        <dbReference type="ChEBI" id="CHEBI:18420"/>
    </ligand>
</feature>
<protein>
    <submittedName>
        <fullName evidence="5">Acid sugar phosphatase</fullName>
        <ecNumber evidence="5">3.1.3.-</ecNumber>
    </submittedName>
</protein>
<evidence type="ECO:0000256" key="3">
    <source>
        <dbReference type="PIRSR" id="PIRSR000915-2"/>
    </source>
</evidence>
<dbReference type="PANTHER" id="PTHR19288">
    <property type="entry name" value="4-NITROPHENYLPHOSPHATASE-RELATED"/>
    <property type="match status" value="1"/>
</dbReference>
<evidence type="ECO:0000313" key="5">
    <source>
        <dbReference type="EMBL" id="QPM69535.1"/>
    </source>
</evidence>
<evidence type="ECO:0000256" key="4">
    <source>
        <dbReference type="PIRSR" id="PIRSR000915-3"/>
    </source>
</evidence>
<sequence>MYLTWERYKNFIVDMDGVIYRGKHPLPGSDDFFRFLRERKSKIAFFSNNSTITKGQYVDKLKKMNIYASEDEIISSSSITAYYVARENPQSQVYCIGEAGIRDELQKNGIKMIDDSSNENIHFVIVGMDRQFNYEKLTKAMRYVLNGAQLYGTNPDLTYPMEDGLIPGCGAILASIEACTGTKAKVFGKPQPESIQFLLEMTGFSVEDTILIGDRLDTDIVLAKQQNIFSILVLTGVHQGEDVKKTGIVPDMIVENLIELKKIMLMKGEA</sequence>
<dbReference type="EMBL" id="CP065383">
    <property type="protein sequence ID" value="QPM69535.1"/>
    <property type="molecule type" value="Genomic_DNA"/>
</dbReference>
<proteinExistence type="inferred from homology"/>
<dbReference type="InterPro" id="IPR036412">
    <property type="entry name" value="HAD-like_sf"/>
</dbReference>
<dbReference type="KEGG" id="alam:RT761_02768"/>